<keyword evidence="2" id="KW-1185">Reference proteome</keyword>
<evidence type="ECO:0000256" key="1">
    <source>
        <dbReference type="SAM" id="Phobius"/>
    </source>
</evidence>
<feature type="transmembrane region" description="Helical" evidence="1">
    <location>
        <begin position="6"/>
        <end position="31"/>
    </location>
</feature>
<dbReference type="InterPro" id="IPR019426">
    <property type="entry name" value="7TM_GPCR_serpentine_rcpt_Srv"/>
</dbReference>
<organism evidence="3">
    <name type="scientific">Strongyloides stercoralis</name>
    <name type="common">Threadworm</name>
    <dbReference type="NCBI Taxonomy" id="6248"/>
    <lineage>
        <taxon>Eukaryota</taxon>
        <taxon>Metazoa</taxon>
        <taxon>Ecdysozoa</taxon>
        <taxon>Nematoda</taxon>
        <taxon>Chromadorea</taxon>
        <taxon>Rhabditida</taxon>
        <taxon>Tylenchina</taxon>
        <taxon>Panagrolaimomorpha</taxon>
        <taxon>Strongyloidoidea</taxon>
        <taxon>Strongyloididae</taxon>
        <taxon>Strongyloides</taxon>
    </lineage>
</organism>
<dbReference type="WBParaSite" id="SSTP_0001190900.1">
    <property type="protein sequence ID" value="SSTP_0001190900.1"/>
    <property type="gene ID" value="SSTP_0001190900"/>
</dbReference>
<keyword evidence="1" id="KW-1133">Transmembrane helix</keyword>
<dbReference type="WBParaSite" id="TCONS_00003912.p1">
    <property type="protein sequence ID" value="TCONS_00003912.p1"/>
    <property type="gene ID" value="XLOC_000651"/>
</dbReference>
<protein>
    <submittedName>
        <fullName evidence="3">Serpentine Receptor, class T</fullName>
    </submittedName>
    <submittedName>
        <fullName evidence="4">Serpentine receptor class gamma</fullName>
    </submittedName>
</protein>
<evidence type="ECO:0000313" key="2">
    <source>
        <dbReference type="Proteomes" id="UP000035681"/>
    </source>
</evidence>
<keyword evidence="1" id="KW-0472">Membrane</keyword>
<dbReference type="Proteomes" id="UP000035681">
    <property type="component" value="Unplaced"/>
</dbReference>
<evidence type="ECO:0000313" key="3">
    <source>
        <dbReference type="WBParaSite" id="SSTP_0001190900.1"/>
    </source>
</evidence>
<reference evidence="3" key="1">
    <citation type="submission" date="2015-08" db="UniProtKB">
        <authorList>
            <consortium name="WormBaseParasite"/>
        </authorList>
    </citation>
    <scope>IDENTIFICATION</scope>
</reference>
<sequence>MIPIILIFNLILLVFDIPLFLFSLLLSICIASRLVLKNKESSFFFFSQFLINGILELLFIGLEYFMVRVPLYGIFNESYISLGVMPGLIYGFSVYLPVTIVFGQFLIALNRFFMIKFPFTYTKFVNLRVMVISVVFQFLLPSILLIWSFNQNIQANYTYDNSSTVIESTDVNYTMNSVLICIIMCVFWSIVNVILSALSIYFLTKVNKKMNEKSKEKPLLTHSCIQTTAQTFLAIVASLQYISFITGDQIMETIAMHLYPFAEDAVSLSSAIVLFCVCKQVREQFLDFYHLKWLWEKYETKFNNNNTKQTVKASANSIDLV</sequence>
<dbReference type="AlphaFoldDB" id="A0A0K0ER27"/>
<feature type="transmembrane region" description="Helical" evidence="1">
    <location>
        <begin position="177"/>
        <end position="203"/>
    </location>
</feature>
<feature type="transmembrane region" description="Helical" evidence="1">
    <location>
        <begin position="129"/>
        <end position="149"/>
    </location>
</feature>
<dbReference type="PANTHER" id="PTHR31627:SF42">
    <property type="entry name" value="G_PROTEIN_RECEP_F1_2 DOMAIN-CONTAINING PROTEIN-RELATED"/>
    <property type="match status" value="1"/>
</dbReference>
<evidence type="ECO:0000313" key="4">
    <source>
        <dbReference type="WBParaSite" id="TCONS_00003912.p1"/>
    </source>
</evidence>
<dbReference type="PANTHER" id="PTHR31627">
    <property type="entry name" value="SERPENTINE RECEPTOR CLASS GAMMA-RELATED"/>
    <property type="match status" value="1"/>
</dbReference>
<feature type="transmembrane region" description="Helical" evidence="1">
    <location>
        <begin position="87"/>
        <end position="109"/>
    </location>
</feature>
<dbReference type="Pfam" id="PF10323">
    <property type="entry name" value="7TM_GPCR_Srv"/>
    <property type="match status" value="1"/>
</dbReference>
<proteinExistence type="predicted"/>
<accession>A0A0K0ER27</accession>
<feature type="transmembrane region" description="Helical" evidence="1">
    <location>
        <begin position="43"/>
        <end position="67"/>
    </location>
</feature>
<keyword evidence="1" id="KW-0812">Transmembrane</keyword>
<name>A0A0K0ER27_STRER</name>
<dbReference type="InterPro" id="IPR051119">
    <property type="entry name" value="Nematode_SR-like"/>
</dbReference>